<feature type="transmembrane region" description="Helical" evidence="8">
    <location>
        <begin position="6"/>
        <end position="22"/>
    </location>
</feature>
<dbReference type="CDD" id="cd11072">
    <property type="entry name" value="CYP71-like"/>
    <property type="match status" value="1"/>
</dbReference>
<dbReference type="GO" id="GO:0016705">
    <property type="term" value="F:oxidoreductase activity, acting on paired donors, with incorporation or reduction of molecular oxygen"/>
    <property type="evidence" value="ECO:0007669"/>
    <property type="project" value="InterPro"/>
</dbReference>
<keyword evidence="7" id="KW-0560">Oxidoreductase</keyword>
<keyword evidence="8" id="KW-0472">Membrane</keyword>
<feature type="transmembrane region" description="Helical" evidence="8">
    <location>
        <begin position="448"/>
        <end position="467"/>
    </location>
</feature>
<keyword evidence="5 6" id="KW-0408">Iron</keyword>
<dbReference type="FunCoup" id="I1I2P4">
    <property type="interactions" value="198"/>
</dbReference>
<dbReference type="Gene3D" id="1.10.630.10">
    <property type="entry name" value="Cytochrome P450"/>
    <property type="match status" value="1"/>
</dbReference>
<dbReference type="RefSeq" id="XP_024317756.1">
    <property type="nucleotide sequence ID" value="XM_024461988.1"/>
</dbReference>
<dbReference type="EMBL" id="CM000882">
    <property type="protein sequence ID" value="KQJ95973.1"/>
    <property type="molecule type" value="Genomic_DNA"/>
</dbReference>
<proteinExistence type="inferred from homology"/>
<keyword evidence="4 8" id="KW-1133">Transmembrane helix</keyword>
<dbReference type="InterPro" id="IPR001128">
    <property type="entry name" value="Cyt_P450"/>
</dbReference>
<keyword evidence="3 6" id="KW-0479">Metal-binding</keyword>
<protein>
    <recommendedName>
        <fullName evidence="12">Cytochrome P450</fullName>
    </recommendedName>
</protein>
<keyword evidence="6 7" id="KW-0349">Heme</keyword>
<sequence>MDNLTPYYYLLVALIPLLYLVRNRISRGSRDRGLRLPPGPWELPLIGSVHHIFSAFPHQALRDLSRRHGPLMLLKLGKAPIIIVSSADAAKEIMKTHDTTFCTRPRSSAVKVFTKYVKGMTFSPYGEGCRQLRKICIMELLSPKRIQSFRHIREHETLRLVESVSAAASSSSEPHMNLSKMISRYVTDATVHAIMGYRFKDQDTLVHYIDEVLRLMTGFTLPDLFPSSRLAHALSSTLRAADAHRDTVYVFLDRVVNEHLQRRRSEEEVGHHDLIDVLLRIKDEGNLQFPLTMDTIKAVVFELMAGGSETPTSTIHWAMAQLIRNPSSMSRAQAEVRRVFMAQMKVTEEGLGELSYLKCIIKETMRLHTPGPLLMPRQCQKQCKILGYDIPKGATVLVNAWAIARDPEYWQNPEEFVPERFEGNNARDWKGNNFEYTPFGAGRRMCPGMYFGLANIELALASLLFYFDWTLPDGILPSDLDMRETMGITIRKKEDLRLRATPHIQLPC</sequence>
<feature type="binding site" description="axial binding residue" evidence="6">
    <location>
        <position position="446"/>
    </location>
    <ligand>
        <name>heme</name>
        <dbReference type="ChEBI" id="CHEBI:30413"/>
    </ligand>
    <ligandPart>
        <name>Fe</name>
        <dbReference type="ChEBI" id="CHEBI:18248"/>
    </ligandPart>
</feature>
<dbReference type="SUPFAM" id="SSF48264">
    <property type="entry name" value="Cytochrome P450"/>
    <property type="match status" value="1"/>
</dbReference>
<reference evidence="9" key="2">
    <citation type="submission" date="2017-06" db="EMBL/GenBank/DDBJ databases">
        <title>WGS assembly of Brachypodium distachyon.</title>
        <authorList>
            <consortium name="The International Brachypodium Initiative"/>
            <person name="Lucas S."/>
            <person name="Harmon-Smith M."/>
            <person name="Lail K."/>
            <person name="Tice H."/>
            <person name="Grimwood J."/>
            <person name="Bruce D."/>
            <person name="Barry K."/>
            <person name="Shu S."/>
            <person name="Lindquist E."/>
            <person name="Wang M."/>
            <person name="Pitluck S."/>
            <person name="Vogel J.P."/>
            <person name="Garvin D.F."/>
            <person name="Mockler T.C."/>
            <person name="Schmutz J."/>
            <person name="Rokhsar D."/>
            <person name="Bevan M.W."/>
        </authorList>
    </citation>
    <scope>NUCLEOTIDE SEQUENCE</scope>
    <source>
        <strain evidence="9">Bd21</strain>
    </source>
</reference>
<dbReference type="GO" id="GO:0020037">
    <property type="term" value="F:heme binding"/>
    <property type="evidence" value="ECO:0007669"/>
    <property type="project" value="InterPro"/>
</dbReference>
<evidence type="ECO:0000256" key="6">
    <source>
        <dbReference type="PIRSR" id="PIRSR602401-1"/>
    </source>
</evidence>
<evidence type="ECO:0000256" key="5">
    <source>
        <dbReference type="ARBA" id="ARBA00023004"/>
    </source>
</evidence>
<dbReference type="PRINTS" id="PR00385">
    <property type="entry name" value="P450"/>
</dbReference>
<evidence type="ECO:0000256" key="4">
    <source>
        <dbReference type="ARBA" id="ARBA00022989"/>
    </source>
</evidence>
<evidence type="ECO:0000313" key="10">
    <source>
        <dbReference type="EnsemblPlants" id="KQJ95973"/>
    </source>
</evidence>
<evidence type="ECO:0000313" key="11">
    <source>
        <dbReference type="Proteomes" id="UP000008810"/>
    </source>
</evidence>
<dbReference type="Pfam" id="PF00067">
    <property type="entry name" value="p450"/>
    <property type="match status" value="1"/>
</dbReference>
<dbReference type="GO" id="GO:0005506">
    <property type="term" value="F:iron ion binding"/>
    <property type="evidence" value="ECO:0007669"/>
    <property type="project" value="InterPro"/>
</dbReference>
<dbReference type="InterPro" id="IPR002401">
    <property type="entry name" value="Cyt_P450_E_grp-I"/>
</dbReference>
<dbReference type="GeneID" id="100823280"/>
<reference evidence="10" key="3">
    <citation type="submission" date="2018-08" db="UniProtKB">
        <authorList>
            <consortium name="EnsemblPlants"/>
        </authorList>
    </citation>
    <scope>IDENTIFICATION</scope>
    <source>
        <strain evidence="10">cv. Bd21</strain>
    </source>
</reference>
<keyword evidence="11" id="KW-1185">Reference proteome</keyword>
<keyword evidence="2 8" id="KW-0812">Transmembrane</keyword>
<dbReference type="GO" id="GO:0004497">
    <property type="term" value="F:monooxygenase activity"/>
    <property type="evidence" value="ECO:0007669"/>
    <property type="project" value="UniProtKB-KW"/>
</dbReference>
<dbReference type="AlphaFoldDB" id="I1I2P4"/>
<comment type="cofactor">
    <cofactor evidence="6">
        <name>heme</name>
        <dbReference type="ChEBI" id="CHEBI:30413"/>
    </cofactor>
</comment>
<name>I1I2P4_BRADI</name>
<dbReference type="PROSITE" id="PS00086">
    <property type="entry name" value="CYTOCHROME_P450"/>
    <property type="match status" value="1"/>
</dbReference>
<gene>
    <name evidence="10" type="primary">LOC100823280</name>
    <name evidence="9" type="ORF">BRADI_3g20030v3</name>
</gene>
<evidence type="ECO:0000256" key="7">
    <source>
        <dbReference type="RuleBase" id="RU000461"/>
    </source>
</evidence>
<accession>I1I2P4</accession>
<evidence type="ECO:0000256" key="2">
    <source>
        <dbReference type="ARBA" id="ARBA00022692"/>
    </source>
</evidence>
<keyword evidence="7" id="KW-0503">Monooxygenase</keyword>
<dbReference type="KEGG" id="bdi:100823280"/>
<reference evidence="9 10" key="1">
    <citation type="journal article" date="2010" name="Nature">
        <title>Genome sequencing and analysis of the model grass Brachypodium distachyon.</title>
        <authorList>
            <consortium name="International Brachypodium Initiative"/>
        </authorList>
    </citation>
    <scope>NUCLEOTIDE SEQUENCE [LARGE SCALE GENOMIC DNA]</scope>
    <source>
        <strain evidence="9 10">Bd21</strain>
    </source>
</reference>
<dbReference type="STRING" id="15368.I1I2P4"/>
<organism evidence="10">
    <name type="scientific">Brachypodium distachyon</name>
    <name type="common">Purple false brome</name>
    <name type="synonym">Trachynia distachya</name>
    <dbReference type="NCBI Taxonomy" id="15368"/>
    <lineage>
        <taxon>Eukaryota</taxon>
        <taxon>Viridiplantae</taxon>
        <taxon>Streptophyta</taxon>
        <taxon>Embryophyta</taxon>
        <taxon>Tracheophyta</taxon>
        <taxon>Spermatophyta</taxon>
        <taxon>Magnoliopsida</taxon>
        <taxon>Liliopsida</taxon>
        <taxon>Poales</taxon>
        <taxon>Poaceae</taxon>
        <taxon>BOP clade</taxon>
        <taxon>Pooideae</taxon>
        <taxon>Stipodae</taxon>
        <taxon>Brachypodieae</taxon>
        <taxon>Brachypodium</taxon>
    </lineage>
</organism>
<dbReference type="Proteomes" id="UP000008810">
    <property type="component" value="Chromosome 3"/>
</dbReference>
<dbReference type="InterPro" id="IPR036396">
    <property type="entry name" value="Cyt_P450_sf"/>
</dbReference>
<dbReference type="OMA" id="AHQEQDI"/>
<dbReference type="PANTHER" id="PTHR47955:SF21">
    <property type="entry name" value="OS06G0642300 PROTEIN"/>
    <property type="match status" value="1"/>
</dbReference>
<dbReference type="PRINTS" id="PR00463">
    <property type="entry name" value="EP450I"/>
</dbReference>
<dbReference type="eggNOG" id="KOG0156">
    <property type="taxonomic scope" value="Eukaryota"/>
</dbReference>
<dbReference type="PANTHER" id="PTHR47955">
    <property type="entry name" value="CYTOCHROME P450 FAMILY 71 PROTEIN"/>
    <property type="match status" value="1"/>
</dbReference>
<comment type="similarity">
    <text evidence="1 7">Belongs to the cytochrome P450 family.</text>
</comment>
<evidence type="ECO:0000256" key="1">
    <source>
        <dbReference type="ARBA" id="ARBA00010617"/>
    </source>
</evidence>
<dbReference type="EnsemblPlants" id="KQJ95973">
    <property type="protein sequence ID" value="KQJ95973"/>
    <property type="gene ID" value="BRADI_3g20030v3"/>
</dbReference>
<evidence type="ECO:0008006" key="12">
    <source>
        <dbReference type="Google" id="ProtNLM"/>
    </source>
</evidence>
<dbReference type="OrthoDB" id="2789670at2759"/>
<dbReference type="InterPro" id="IPR017972">
    <property type="entry name" value="Cyt_P450_CS"/>
</dbReference>
<dbReference type="Gramene" id="KQJ95973">
    <property type="protein sequence ID" value="KQJ95973"/>
    <property type="gene ID" value="BRADI_3g20030v3"/>
</dbReference>
<dbReference type="FunFam" id="1.10.630.10:FF:000064">
    <property type="entry name" value="Cytochrome P450 monooxygenase"/>
    <property type="match status" value="1"/>
</dbReference>
<dbReference type="HOGENOM" id="CLU_001570_4_1_1"/>
<evidence type="ECO:0000256" key="8">
    <source>
        <dbReference type="SAM" id="Phobius"/>
    </source>
</evidence>
<evidence type="ECO:0000256" key="3">
    <source>
        <dbReference type="ARBA" id="ARBA00022723"/>
    </source>
</evidence>
<dbReference type="GO" id="GO:0016491">
    <property type="term" value="F:oxidoreductase activity"/>
    <property type="evidence" value="ECO:0000318"/>
    <property type="project" value="GO_Central"/>
</dbReference>
<evidence type="ECO:0000313" key="9">
    <source>
        <dbReference type="EMBL" id="KQJ95973.1"/>
    </source>
</evidence>